<organism evidence="1 2">
    <name type="scientific">Cytobacillus oceanisediminis</name>
    <dbReference type="NCBI Taxonomy" id="665099"/>
    <lineage>
        <taxon>Bacteria</taxon>
        <taxon>Bacillati</taxon>
        <taxon>Bacillota</taxon>
        <taxon>Bacilli</taxon>
        <taxon>Bacillales</taxon>
        <taxon>Bacillaceae</taxon>
        <taxon>Cytobacillus</taxon>
    </lineage>
</organism>
<evidence type="ECO:0000313" key="2">
    <source>
        <dbReference type="Proteomes" id="UP000247150"/>
    </source>
</evidence>
<dbReference type="EMBL" id="QGTW01000032">
    <property type="protein sequence ID" value="PWW17085.1"/>
    <property type="molecule type" value="Genomic_DNA"/>
</dbReference>
<evidence type="ECO:0000313" key="1">
    <source>
        <dbReference type="EMBL" id="PWW17085.1"/>
    </source>
</evidence>
<name>A0A2V2ZB04_9BACI</name>
<comment type="caution">
    <text evidence="1">The sequence shown here is derived from an EMBL/GenBank/DDBJ whole genome shotgun (WGS) entry which is preliminary data.</text>
</comment>
<dbReference type="AlphaFoldDB" id="A0A2V2ZB04"/>
<gene>
    <name evidence="1" type="ORF">DFO73_13216</name>
</gene>
<dbReference type="Proteomes" id="UP000247150">
    <property type="component" value="Unassembled WGS sequence"/>
</dbReference>
<accession>A0A2V2ZB04</accession>
<protein>
    <recommendedName>
        <fullName evidence="3">Group II intron maturase</fullName>
    </recommendedName>
</protein>
<proteinExistence type="predicted"/>
<reference evidence="1 2" key="1">
    <citation type="submission" date="2018-05" db="EMBL/GenBank/DDBJ databases">
        <title>Freshwater and sediment microbial communities from various areas in North America, analyzing microbe dynamics in response to fracking.</title>
        <authorList>
            <person name="Lamendella R."/>
        </authorList>
    </citation>
    <scope>NUCLEOTIDE SEQUENCE [LARGE SCALE GENOMIC DNA]</scope>
    <source>
        <strain evidence="1 2">15_TX</strain>
    </source>
</reference>
<evidence type="ECO:0008006" key="3">
    <source>
        <dbReference type="Google" id="ProtNLM"/>
    </source>
</evidence>
<sequence length="91" mass="10712">MKKVTERIDNKLRSRIRVIIWKQWKVAKKQIKSLIQLGIPEEEAKGLIYCRKGYRYIGLSKVVQRAISNNRLKQRGVPSALEHYLKVHTVI</sequence>